<dbReference type="RefSeq" id="WP_303280694.1">
    <property type="nucleotide sequence ID" value="NZ_BAABCZ010000016.1"/>
</dbReference>
<keyword evidence="2" id="KW-1185">Reference proteome</keyword>
<protein>
    <submittedName>
        <fullName evidence="1">Uncharacterized protein</fullName>
    </submittedName>
</protein>
<dbReference type="InterPro" id="IPR023296">
    <property type="entry name" value="Glyco_hydro_beta-prop_sf"/>
</dbReference>
<proteinExistence type="predicted"/>
<dbReference type="Gene3D" id="2.115.10.20">
    <property type="entry name" value="Glycosyl hydrolase domain, family 43"/>
    <property type="match status" value="2"/>
</dbReference>
<dbReference type="Proteomes" id="UP001176891">
    <property type="component" value="Unassembled WGS sequence"/>
</dbReference>
<reference evidence="1" key="1">
    <citation type="submission" date="2023-07" db="EMBL/GenBank/DDBJ databases">
        <title>Two novel species in the genus Flavivirga.</title>
        <authorList>
            <person name="Kwon K."/>
        </authorList>
    </citation>
    <scope>NUCLEOTIDE SEQUENCE</scope>
    <source>
        <strain evidence="1">KACC 14157</strain>
    </source>
</reference>
<sequence>MKKLVHASILCILIWSCSSKVEEKMLVDFFQPMPLQAPLVSDGIWGAPNVIPRDTANGLEDPKLKNWNYWDGRIVKSDDGKYHFYGSRWTQSVNHSKGWHDESKGIHAVSDNVMGPYKDLGEIWPQWNNGKGSNVIGLRMHDGRYAVITSEITKGEVFVSDNPNGPFKLLGEIKIDLNGFPYELARYDENNKGAVKNGMVGNMSNVKILLRPDGNYMIIPRSTAPMLSTNGILGPYKIMGDRVFVKQFPEYNVWHMEDPSVWYNNGIYHIIVNHWPTKTTHHFTSFDGINDWEYQGVAFKKEANIFKYTNEIVNDWVFVERATPYVENGHVTHIIFSVLDVKKGQDKANDKHGSKIVVVPFDGKAFDDYMHRKLKLKKEAFNNKD</sequence>
<dbReference type="SUPFAM" id="SSF75005">
    <property type="entry name" value="Arabinanase/levansucrase/invertase"/>
    <property type="match status" value="2"/>
</dbReference>
<evidence type="ECO:0000313" key="2">
    <source>
        <dbReference type="Proteomes" id="UP001176891"/>
    </source>
</evidence>
<dbReference type="EMBL" id="JAUOEM010000001">
    <property type="protein sequence ID" value="MDO5986173.1"/>
    <property type="molecule type" value="Genomic_DNA"/>
</dbReference>
<comment type="caution">
    <text evidence="1">The sequence shown here is derived from an EMBL/GenBank/DDBJ whole genome shotgun (WGS) entry which is preliminary data.</text>
</comment>
<name>A0ABT8WWX5_9FLAO</name>
<evidence type="ECO:0000313" key="1">
    <source>
        <dbReference type="EMBL" id="MDO5986173.1"/>
    </source>
</evidence>
<accession>A0ABT8WWX5</accession>
<gene>
    <name evidence="1" type="ORF">Q4Q39_02045</name>
</gene>
<organism evidence="1 2">
    <name type="scientific">Flavivirga amylovorans</name>
    <dbReference type="NCBI Taxonomy" id="870486"/>
    <lineage>
        <taxon>Bacteria</taxon>
        <taxon>Pseudomonadati</taxon>
        <taxon>Bacteroidota</taxon>
        <taxon>Flavobacteriia</taxon>
        <taxon>Flavobacteriales</taxon>
        <taxon>Flavobacteriaceae</taxon>
        <taxon>Flavivirga</taxon>
    </lineage>
</organism>